<name>A0A843YPQ9_9BURK</name>
<comment type="caution">
    <text evidence="2">The sequence shown here is derived from an EMBL/GenBank/DDBJ whole genome shotgun (WGS) entry which is preliminary data.</text>
</comment>
<organism evidence="2 3">
    <name type="scientific">Glaciimonas soli</name>
    <dbReference type="NCBI Taxonomy" id="2590999"/>
    <lineage>
        <taxon>Bacteria</taxon>
        <taxon>Pseudomonadati</taxon>
        <taxon>Pseudomonadota</taxon>
        <taxon>Betaproteobacteria</taxon>
        <taxon>Burkholderiales</taxon>
        <taxon>Oxalobacteraceae</taxon>
        <taxon>Glaciimonas</taxon>
    </lineage>
</organism>
<sequence>MLAALFFVVPVHAASWQSELPQAKVVGSGDFHWFGLNIYSARLWSEQQPFKASAPFALELTYHRKINRQRLVKTSMDEIKRLSDKSLSAEKLQRWESELARGFTDVASGDQLIGVFIPAQGCRFYNQKGLIAEIDDPELAQAFFNIWLDKRSKDNQLRAQLLGLTTGHSQ</sequence>
<evidence type="ECO:0000259" key="1">
    <source>
        <dbReference type="Pfam" id="PF16036"/>
    </source>
</evidence>
<evidence type="ECO:0000313" key="3">
    <source>
        <dbReference type="Proteomes" id="UP000451565"/>
    </source>
</evidence>
<dbReference type="InterPro" id="IPR016087">
    <property type="entry name" value="Chalcone_isomerase"/>
</dbReference>
<feature type="domain" description="Chalcone isomerase" evidence="1">
    <location>
        <begin position="56"/>
        <end position="163"/>
    </location>
</feature>
<dbReference type="Pfam" id="PF16036">
    <property type="entry name" value="Chalcone_3"/>
    <property type="match status" value="1"/>
</dbReference>
<keyword evidence="3" id="KW-1185">Reference proteome</keyword>
<dbReference type="AlphaFoldDB" id="A0A843YPQ9"/>
<dbReference type="EMBL" id="WINI01000001">
    <property type="protein sequence ID" value="MQQ99753.1"/>
    <property type="molecule type" value="Genomic_DNA"/>
</dbReference>
<proteinExistence type="predicted"/>
<accession>A0A843YPQ9</accession>
<dbReference type="Proteomes" id="UP000451565">
    <property type="component" value="Unassembled WGS sequence"/>
</dbReference>
<evidence type="ECO:0000313" key="2">
    <source>
        <dbReference type="EMBL" id="MQQ99753.1"/>
    </source>
</evidence>
<dbReference type="OrthoDB" id="8527419at2"/>
<reference evidence="2 3" key="1">
    <citation type="submission" date="2019-10" db="EMBL/GenBank/DDBJ databases">
        <title>Glaciimonas soli sp. nov., a psychrophilic bacterium isolated from the forest soil of a high elevation mountain in Taiwan.</title>
        <authorList>
            <person name="Wang L.-T."/>
            <person name="Shieh W.Y."/>
        </authorList>
    </citation>
    <scope>NUCLEOTIDE SEQUENCE [LARGE SCALE GENOMIC DNA]</scope>
    <source>
        <strain evidence="2 3">GS1</strain>
    </source>
</reference>
<gene>
    <name evidence="2" type="ORF">GEV47_03515</name>
</gene>
<protein>
    <recommendedName>
        <fullName evidence="1">Chalcone isomerase domain-containing protein</fullName>
    </recommendedName>
</protein>